<dbReference type="PANTHER" id="PTHR43233">
    <property type="entry name" value="FAMILY N-ACETYLTRANSFERASE, PUTATIVE (AFU_ORTHOLOGUE AFUA_6G03350)-RELATED"/>
    <property type="match status" value="1"/>
</dbReference>
<sequence length="141" mass="15474">MTTPTLIEAVPDIDTYRRLRREAGMTDRAPPAAAAGLAGSLYCVLAFVDSRAVGMARVIGDGGCFFQICDVAVVAAQQHCGIGHLLMARLTHWLDDNVCESAFVSLMADGESHHLYTRHGFEFSAPGSQGMVYPRRYRRRQ</sequence>
<comment type="caution">
    <text evidence="2">The sequence shown here is derived from an EMBL/GenBank/DDBJ whole genome shotgun (WGS) entry which is preliminary data.</text>
</comment>
<dbReference type="InParanoid" id="A0A423Q2I9"/>
<dbReference type="InterPro" id="IPR000182">
    <property type="entry name" value="GNAT_dom"/>
</dbReference>
<dbReference type="InterPro" id="IPR053144">
    <property type="entry name" value="Acetyltransferase_Butenolide"/>
</dbReference>
<dbReference type="RefSeq" id="WP_123656809.1">
    <property type="nucleotide sequence ID" value="NZ_AYKG01000001.1"/>
</dbReference>
<dbReference type="GO" id="GO:0016747">
    <property type="term" value="F:acyltransferase activity, transferring groups other than amino-acyl groups"/>
    <property type="evidence" value="ECO:0007669"/>
    <property type="project" value="InterPro"/>
</dbReference>
<dbReference type="PROSITE" id="PS51186">
    <property type="entry name" value="GNAT"/>
    <property type="match status" value="1"/>
</dbReference>
<dbReference type="Proteomes" id="UP000285310">
    <property type="component" value="Unassembled WGS sequence"/>
</dbReference>
<accession>A0A423Q2I9</accession>
<keyword evidence="3" id="KW-1185">Reference proteome</keyword>
<evidence type="ECO:0000259" key="1">
    <source>
        <dbReference type="PROSITE" id="PS51186"/>
    </source>
</evidence>
<dbReference type="InterPro" id="IPR016181">
    <property type="entry name" value="Acyl_CoA_acyltransferase"/>
</dbReference>
<dbReference type="Pfam" id="PF00583">
    <property type="entry name" value="Acetyltransf_1"/>
    <property type="match status" value="1"/>
</dbReference>
<dbReference type="OrthoDB" id="3216107at2"/>
<name>A0A423Q2I9_9GAMM</name>
<dbReference type="CDD" id="cd04301">
    <property type="entry name" value="NAT_SF"/>
    <property type="match status" value="1"/>
</dbReference>
<dbReference type="AlphaFoldDB" id="A0A423Q2I9"/>
<proteinExistence type="predicted"/>
<dbReference type="EMBL" id="AYKG01000001">
    <property type="protein sequence ID" value="ROO32867.1"/>
    <property type="molecule type" value="Genomic_DNA"/>
</dbReference>
<dbReference type="Gene3D" id="3.40.630.30">
    <property type="match status" value="1"/>
</dbReference>
<feature type="domain" description="N-acetyltransferase" evidence="1">
    <location>
        <begin position="1"/>
        <end position="139"/>
    </location>
</feature>
<evidence type="ECO:0000313" key="3">
    <source>
        <dbReference type="Proteomes" id="UP000285310"/>
    </source>
</evidence>
<dbReference type="PANTHER" id="PTHR43233:SF1">
    <property type="entry name" value="FAMILY N-ACETYLTRANSFERASE, PUTATIVE (AFU_ORTHOLOGUE AFUA_6G03350)-RELATED"/>
    <property type="match status" value="1"/>
</dbReference>
<organism evidence="2 3">
    <name type="scientific">Salinisphaera japonica YTM-1</name>
    <dbReference type="NCBI Taxonomy" id="1209778"/>
    <lineage>
        <taxon>Bacteria</taxon>
        <taxon>Pseudomonadati</taxon>
        <taxon>Pseudomonadota</taxon>
        <taxon>Gammaproteobacteria</taxon>
        <taxon>Salinisphaerales</taxon>
        <taxon>Salinisphaeraceae</taxon>
        <taxon>Salinisphaera</taxon>
    </lineage>
</organism>
<evidence type="ECO:0000313" key="2">
    <source>
        <dbReference type="EMBL" id="ROO32867.1"/>
    </source>
</evidence>
<gene>
    <name evidence="2" type="ORF">SAJA_01200</name>
</gene>
<protein>
    <submittedName>
        <fullName evidence="2">AttT protein</fullName>
    </submittedName>
</protein>
<dbReference type="SUPFAM" id="SSF55729">
    <property type="entry name" value="Acyl-CoA N-acyltransferases (Nat)"/>
    <property type="match status" value="1"/>
</dbReference>
<reference evidence="2 3" key="1">
    <citation type="submission" date="2013-10" db="EMBL/GenBank/DDBJ databases">
        <title>Salinisphaera japonica YTM-1 Genome Sequencing.</title>
        <authorList>
            <person name="Lai Q."/>
            <person name="Li C."/>
            <person name="Shao Z."/>
        </authorList>
    </citation>
    <scope>NUCLEOTIDE SEQUENCE [LARGE SCALE GENOMIC DNA]</scope>
    <source>
        <strain evidence="2 3">YTM-1</strain>
    </source>
</reference>